<organism evidence="6 7">
    <name type="scientific">Austwickia chelonae NBRC 105200</name>
    <dbReference type="NCBI Taxonomy" id="1184607"/>
    <lineage>
        <taxon>Bacteria</taxon>
        <taxon>Bacillati</taxon>
        <taxon>Actinomycetota</taxon>
        <taxon>Actinomycetes</taxon>
        <taxon>Micrococcales</taxon>
        <taxon>Dermatophilaceae</taxon>
        <taxon>Austwickia</taxon>
    </lineage>
</organism>
<dbReference type="Proteomes" id="UP000008495">
    <property type="component" value="Unassembled WGS sequence"/>
</dbReference>
<feature type="region of interest" description="Disordered" evidence="2">
    <location>
        <begin position="1"/>
        <end position="75"/>
    </location>
</feature>
<evidence type="ECO:0008006" key="8">
    <source>
        <dbReference type="Google" id="ProtNLM"/>
    </source>
</evidence>
<dbReference type="PANTHER" id="PTHR33392">
    <property type="entry name" value="POLYISOPRENYL-TEICHOIC ACID--PEPTIDOGLYCAN TEICHOIC ACID TRANSFERASE TAGU"/>
    <property type="match status" value="1"/>
</dbReference>
<keyword evidence="3" id="KW-1133">Transmembrane helix</keyword>
<dbReference type="Gene3D" id="3.30.70.2390">
    <property type="match status" value="1"/>
</dbReference>
<dbReference type="Pfam" id="PF03816">
    <property type="entry name" value="LytR_cpsA_psr"/>
    <property type="match status" value="1"/>
</dbReference>
<dbReference type="STRING" id="100225.SAMN05421595_2650"/>
<keyword evidence="3" id="KW-0472">Membrane</keyword>
<dbReference type="RefSeq" id="WP_006504230.1">
    <property type="nucleotide sequence ID" value="NZ_BAGZ01000027.1"/>
</dbReference>
<evidence type="ECO:0000313" key="6">
    <source>
        <dbReference type="EMBL" id="GAB79471.1"/>
    </source>
</evidence>
<feature type="region of interest" description="Disordered" evidence="2">
    <location>
        <begin position="434"/>
        <end position="453"/>
    </location>
</feature>
<gene>
    <name evidence="6" type="ORF">AUCHE_27_00010</name>
</gene>
<feature type="compositionally biased region" description="Low complexity" evidence="2">
    <location>
        <begin position="558"/>
        <end position="567"/>
    </location>
</feature>
<dbReference type="Pfam" id="PF13399">
    <property type="entry name" value="LytR_C"/>
    <property type="match status" value="1"/>
</dbReference>
<keyword evidence="7" id="KW-1185">Reference proteome</keyword>
<feature type="compositionally biased region" description="Low complexity" evidence="2">
    <location>
        <begin position="1"/>
        <end position="28"/>
    </location>
</feature>
<feature type="compositionally biased region" description="Low complexity" evidence="2">
    <location>
        <begin position="434"/>
        <end position="449"/>
    </location>
</feature>
<evidence type="ECO:0000313" key="7">
    <source>
        <dbReference type="Proteomes" id="UP000008495"/>
    </source>
</evidence>
<accession>K6UP25</accession>
<protein>
    <recommendedName>
        <fullName evidence="8">LytR family regulatory protein</fullName>
    </recommendedName>
</protein>
<dbReference type="InterPro" id="IPR027381">
    <property type="entry name" value="LytR/CpsA/Psr_C"/>
</dbReference>
<feature type="domain" description="Cell envelope-related transcriptional attenuator" evidence="4">
    <location>
        <begin position="167"/>
        <end position="346"/>
    </location>
</feature>
<comment type="caution">
    <text evidence="6">The sequence shown here is derived from an EMBL/GenBank/DDBJ whole genome shotgun (WGS) entry which is preliminary data.</text>
</comment>
<dbReference type="OrthoDB" id="9782542at2"/>
<dbReference type="PANTHER" id="PTHR33392:SF6">
    <property type="entry name" value="POLYISOPRENYL-TEICHOIC ACID--PEPTIDOGLYCAN TEICHOIC ACID TRANSFERASE TAGU"/>
    <property type="match status" value="1"/>
</dbReference>
<feature type="region of interest" description="Disordered" evidence="2">
    <location>
        <begin position="541"/>
        <end position="582"/>
    </location>
</feature>
<sequence>AAGPLAGAAKTAAAARTAKAAPARPARTAAEEPPEYVEEAPAPVGPRPPRIAAEPEENTVPADPEPPATPKKKRRPLVRALSWVGGTALLLVITLVGYLGFQYVRLDQGINRSKAIEELHPGEKGLSTDTNILIMGLDSRLNLKGQPLSKDIYDAMHTGNSTIGGMNTNVLMLMHIPADGRPASIIQIPRDNFVDFPGCPYKKCDGKIKEAYDVAFEGRTAELKTSKMSDEEKHTEAREAGRKQEIKTVEAFLGNGLRIHHFVEVTMVAFYEIAQVVQPVQVCLRHDTKDRYSGADFKAGKQEIDAEQSIAFVRQRRDELTRTGDFTDLDRERRQQAFMASLAYQLRQAGTFANPSKLSGLIDVAKRNIAVDSGLNVMDLLGKATQVTEGKVVFYTLPVQGFFTDKYGGASNKVDLPVIQATIKQLLDTGKKPTAAATSAPTSSAPKPTVSISNGSGTTGLAAQLMTGLVGKGYLKGEATTQAVRIKTVVEYGPGQAAAANELATLIGNGAAVAEKAGLGSTQMQVILGAGFRIPTGLISTPAAPAAPPKPGAPAPSPSTTALAPSTVGSGDKKEDTAPGTLTALTGGIIPCVK</sequence>
<evidence type="ECO:0000256" key="2">
    <source>
        <dbReference type="SAM" id="MobiDB-lite"/>
    </source>
</evidence>
<dbReference type="NCBIfam" id="TIGR00350">
    <property type="entry name" value="lytR_cpsA_psr"/>
    <property type="match status" value="1"/>
</dbReference>
<feature type="domain" description="LytR/CpsA/Psr regulator C-terminal" evidence="5">
    <location>
        <begin position="449"/>
        <end position="532"/>
    </location>
</feature>
<feature type="non-terminal residue" evidence="6">
    <location>
        <position position="1"/>
    </location>
</feature>
<dbReference type="eggNOG" id="COG1316">
    <property type="taxonomic scope" value="Bacteria"/>
</dbReference>
<evidence type="ECO:0000259" key="4">
    <source>
        <dbReference type="Pfam" id="PF03816"/>
    </source>
</evidence>
<comment type="similarity">
    <text evidence="1">Belongs to the LytR/CpsA/Psr (LCP) family.</text>
</comment>
<proteinExistence type="inferred from homology"/>
<dbReference type="AlphaFoldDB" id="K6UP25"/>
<dbReference type="InterPro" id="IPR004474">
    <property type="entry name" value="LytR_CpsA_psr"/>
</dbReference>
<evidence type="ECO:0000259" key="5">
    <source>
        <dbReference type="Pfam" id="PF13399"/>
    </source>
</evidence>
<dbReference type="Gene3D" id="3.40.630.190">
    <property type="entry name" value="LCP protein"/>
    <property type="match status" value="1"/>
</dbReference>
<evidence type="ECO:0000256" key="1">
    <source>
        <dbReference type="ARBA" id="ARBA00006068"/>
    </source>
</evidence>
<dbReference type="InterPro" id="IPR050922">
    <property type="entry name" value="LytR/CpsA/Psr_CW_biosynth"/>
</dbReference>
<evidence type="ECO:0000256" key="3">
    <source>
        <dbReference type="SAM" id="Phobius"/>
    </source>
</evidence>
<name>K6UP25_9MICO</name>
<feature type="compositionally biased region" description="Pro residues" evidence="2">
    <location>
        <begin position="545"/>
        <end position="557"/>
    </location>
</feature>
<keyword evidence="3" id="KW-0812">Transmembrane</keyword>
<feature type="transmembrane region" description="Helical" evidence="3">
    <location>
        <begin position="80"/>
        <end position="101"/>
    </location>
</feature>
<reference evidence="6 7" key="1">
    <citation type="submission" date="2012-08" db="EMBL/GenBank/DDBJ databases">
        <title>Whole genome shotgun sequence of Austwickia chelonae NBRC 105200.</title>
        <authorList>
            <person name="Yoshida I."/>
            <person name="Hosoyama A."/>
            <person name="Tsuchikane K."/>
            <person name="Katsumata H."/>
            <person name="Ando Y."/>
            <person name="Ohji S."/>
            <person name="Hamada M."/>
            <person name="Tamura T."/>
            <person name="Yamazoe A."/>
            <person name="Yamazaki S."/>
            <person name="Fujita N."/>
        </authorList>
    </citation>
    <scope>NUCLEOTIDE SEQUENCE [LARGE SCALE GENOMIC DNA]</scope>
    <source>
        <strain evidence="6 7">NBRC 105200</strain>
    </source>
</reference>
<dbReference type="EMBL" id="BAGZ01000027">
    <property type="protein sequence ID" value="GAB79471.1"/>
    <property type="molecule type" value="Genomic_DNA"/>
</dbReference>